<reference evidence="8 9" key="1">
    <citation type="submission" date="2020-08" db="EMBL/GenBank/DDBJ databases">
        <title>Genome sequencing of Purple Non-Sulfur Bacteria from various extreme environments.</title>
        <authorList>
            <person name="Mayer M."/>
        </authorList>
    </citation>
    <scope>NUCLEOTIDE SEQUENCE [LARGE SCALE GENOMIC DNA]</scope>
    <source>
        <strain evidence="8 9">2761</strain>
    </source>
</reference>
<evidence type="ECO:0000256" key="1">
    <source>
        <dbReference type="ARBA" id="ARBA00004370"/>
    </source>
</evidence>
<dbReference type="Proteomes" id="UP000587070">
    <property type="component" value="Unassembled WGS sequence"/>
</dbReference>
<dbReference type="Pfam" id="PF00672">
    <property type="entry name" value="HAMP"/>
    <property type="match status" value="1"/>
</dbReference>
<name>A0A840GA47_RHOTE</name>
<dbReference type="PANTHER" id="PTHR32089:SF112">
    <property type="entry name" value="LYSOZYME-LIKE PROTEIN-RELATED"/>
    <property type="match status" value="1"/>
</dbReference>
<comment type="caution">
    <text evidence="8">The sequence shown here is derived from an EMBL/GenBank/DDBJ whole genome shotgun (WGS) entry which is preliminary data.</text>
</comment>
<dbReference type="Gene3D" id="1.10.287.950">
    <property type="entry name" value="Methyl-accepting chemotaxis protein"/>
    <property type="match status" value="1"/>
</dbReference>
<evidence type="ECO:0000313" key="8">
    <source>
        <dbReference type="EMBL" id="MBB4248745.1"/>
    </source>
</evidence>
<dbReference type="SMART" id="SM00283">
    <property type="entry name" value="MA"/>
    <property type="match status" value="1"/>
</dbReference>
<proteinExistence type="inferred from homology"/>
<dbReference type="AlphaFoldDB" id="A0A840GA47"/>
<comment type="similarity">
    <text evidence="3">Belongs to the methyl-accepting chemotaxis (MCP) protein family.</text>
</comment>
<evidence type="ECO:0000256" key="2">
    <source>
        <dbReference type="ARBA" id="ARBA00023224"/>
    </source>
</evidence>
<sequence length="538" mass="56562">MKLFQKILAAPAIAIAFMLLLGGIGYQALESQNAALDNLYFVRLAHLQAAARAKSEVLDIHARTYRLMTWAGTFDESKLDKESQALIADADRVVASLSELKKTTDLDTETRQLGEDIAQALLAYRKSVAQALDMASTDMNMGLSAMQTTDEVFAQLGQLTGTLVTTEQRLAQEAYDSAAASYQRARLLATLALLVAIAVAVGVSFRMARSISTRVGQATLAAGRIADSDLASAIPQGGKDEVGQMLDALQRMQSSLRQVIVAIADSAGEVEQSAAGMSHAAGEISASVREQSEAISSTAAAVEEMTVSIAQVSDNAQSARRVADNTARIAVEGKAQVDAAATEINKIAESVTATTHTIEQLQTSSQQISQIANVIREIADQTNLLALNAAIEAARAGEQGRGFAVVADEVRKLAERTGTSTNEIKQMIEAIQAQTSGAAAKMAAANAQVEAGVGIIRKLQAPLEELRSSSLAALESLIDVANAAGEQSKASTQIAQNVERVAQMGEQNSTSASSSEKLAHGLNGMAGALQTLVSRFRC</sequence>
<gene>
    <name evidence="8" type="ORF">GGD90_003145</name>
</gene>
<comment type="subcellular location">
    <subcellularLocation>
        <location evidence="1">Membrane</location>
    </subcellularLocation>
</comment>
<keyword evidence="2 4" id="KW-0807">Transducer</keyword>
<evidence type="ECO:0000259" key="6">
    <source>
        <dbReference type="PROSITE" id="PS50111"/>
    </source>
</evidence>
<dbReference type="InterPro" id="IPR004090">
    <property type="entry name" value="Chemotax_Me-accpt_rcpt"/>
</dbReference>
<evidence type="ECO:0000256" key="3">
    <source>
        <dbReference type="ARBA" id="ARBA00029447"/>
    </source>
</evidence>
<dbReference type="InterPro" id="IPR003660">
    <property type="entry name" value="HAMP_dom"/>
</dbReference>
<dbReference type="GO" id="GO:0006935">
    <property type="term" value="P:chemotaxis"/>
    <property type="evidence" value="ECO:0007669"/>
    <property type="project" value="InterPro"/>
</dbReference>
<accession>A0A840GA47</accession>
<dbReference type="CDD" id="cd06225">
    <property type="entry name" value="HAMP"/>
    <property type="match status" value="1"/>
</dbReference>
<dbReference type="SUPFAM" id="SSF58104">
    <property type="entry name" value="Methyl-accepting chemotaxis protein (MCP) signaling domain"/>
    <property type="match status" value="1"/>
</dbReference>
<dbReference type="Pfam" id="PF12729">
    <property type="entry name" value="4HB_MCP_1"/>
    <property type="match status" value="1"/>
</dbReference>
<dbReference type="PROSITE" id="PS50885">
    <property type="entry name" value="HAMP"/>
    <property type="match status" value="1"/>
</dbReference>
<dbReference type="EMBL" id="JACIGE010000013">
    <property type="protein sequence ID" value="MBB4248745.1"/>
    <property type="molecule type" value="Genomic_DNA"/>
</dbReference>
<dbReference type="GO" id="GO:0007165">
    <property type="term" value="P:signal transduction"/>
    <property type="evidence" value="ECO:0007669"/>
    <property type="project" value="UniProtKB-KW"/>
</dbReference>
<feature type="domain" description="HAMP" evidence="7">
    <location>
        <begin position="209"/>
        <end position="261"/>
    </location>
</feature>
<organism evidence="8 9">
    <name type="scientific">Rhodocyclus tenuis</name>
    <name type="common">Rhodospirillum tenue</name>
    <dbReference type="NCBI Taxonomy" id="1066"/>
    <lineage>
        <taxon>Bacteria</taxon>
        <taxon>Pseudomonadati</taxon>
        <taxon>Pseudomonadota</taxon>
        <taxon>Betaproteobacteria</taxon>
        <taxon>Rhodocyclales</taxon>
        <taxon>Rhodocyclaceae</taxon>
        <taxon>Rhodocyclus</taxon>
    </lineage>
</organism>
<dbReference type="GO" id="GO:0004888">
    <property type="term" value="F:transmembrane signaling receptor activity"/>
    <property type="evidence" value="ECO:0007669"/>
    <property type="project" value="InterPro"/>
</dbReference>
<protein>
    <submittedName>
        <fullName evidence="8">Methyl-accepting chemotaxis protein</fullName>
    </submittedName>
</protein>
<dbReference type="GO" id="GO:0016020">
    <property type="term" value="C:membrane"/>
    <property type="evidence" value="ECO:0007669"/>
    <property type="project" value="UniProtKB-SubCell"/>
</dbReference>
<feature type="domain" description="Methyl-accepting transducer" evidence="6">
    <location>
        <begin position="266"/>
        <end position="502"/>
    </location>
</feature>
<dbReference type="Pfam" id="PF00015">
    <property type="entry name" value="MCPsignal"/>
    <property type="match status" value="1"/>
</dbReference>
<dbReference type="CDD" id="cd11386">
    <property type="entry name" value="MCP_signal"/>
    <property type="match status" value="1"/>
</dbReference>
<dbReference type="InterPro" id="IPR004089">
    <property type="entry name" value="MCPsignal_dom"/>
</dbReference>
<dbReference type="Gene3D" id="6.10.340.10">
    <property type="match status" value="1"/>
</dbReference>
<evidence type="ECO:0000313" key="9">
    <source>
        <dbReference type="Proteomes" id="UP000587070"/>
    </source>
</evidence>
<feature type="transmembrane region" description="Helical" evidence="5">
    <location>
        <begin position="7"/>
        <end position="29"/>
    </location>
</feature>
<dbReference type="FunFam" id="1.10.287.950:FF:000001">
    <property type="entry name" value="Methyl-accepting chemotaxis sensory transducer"/>
    <property type="match status" value="1"/>
</dbReference>
<evidence type="ECO:0000256" key="4">
    <source>
        <dbReference type="PROSITE-ProRule" id="PRU00284"/>
    </source>
</evidence>
<dbReference type="SMART" id="SM00304">
    <property type="entry name" value="HAMP"/>
    <property type="match status" value="2"/>
</dbReference>
<dbReference type="RefSeq" id="WP_184415245.1">
    <property type="nucleotide sequence ID" value="NZ_JACIGE010000013.1"/>
</dbReference>
<evidence type="ECO:0000259" key="7">
    <source>
        <dbReference type="PROSITE" id="PS50885"/>
    </source>
</evidence>
<keyword evidence="5" id="KW-1133">Transmembrane helix</keyword>
<keyword evidence="5" id="KW-0812">Transmembrane</keyword>
<dbReference type="PANTHER" id="PTHR32089">
    <property type="entry name" value="METHYL-ACCEPTING CHEMOTAXIS PROTEIN MCPB"/>
    <property type="match status" value="1"/>
</dbReference>
<dbReference type="PRINTS" id="PR00260">
    <property type="entry name" value="CHEMTRNSDUCR"/>
</dbReference>
<dbReference type="PROSITE" id="PS50111">
    <property type="entry name" value="CHEMOTAXIS_TRANSDUC_2"/>
    <property type="match status" value="1"/>
</dbReference>
<evidence type="ECO:0000256" key="5">
    <source>
        <dbReference type="SAM" id="Phobius"/>
    </source>
</evidence>
<keyword evidence="5" id="KW-0472">Membrane</keyword>
<dbReference type="InterPro" id="IPR024478">
    <property type="entry name" value="HlyB_4HB_MCP"/>
</dbReference>
<keyword evidence="9" id="KW-1185">Reference proteome</keyword>